<accession>A0A1Y3B8N9</accession>
<sequence>MPMLVSILGWIVLILH</sequence>
<dbReference type="AlphaFoldDB" id="A0A1Y3B8N9"/>
<gene>
    <name evidence="1" type="ORF">BLA29_013510</name>
</gene>
<organism evidence="1 2">
    <name type="scientific">Euroglyphus maynei</name>
    <name type="common">Mayne's house dust mite</name>
    <dbReference type="NCBI Taxonomy" id="6958"/>
    <lineage>
        <taxon>Eukaryota</taxon>
        <taxon>Metazoa</taxon>
        <taxon>Ecdysozoa</taxon>
        <taxon>Arthropoda</taxon>
        <taxon>Chelicerata</taxon>
        <taxon>Arachnida</taxon>
        <taxon>Acari</taxon>
        <taxon>Acariformes</taxon>
        <taxon>Sarcoptiformes</taxon>
        <taxon>Astigmata</taxon>
        <taxon>Psoroptidia</taxon>
        <taxon>Analgoidea</taxon>
        <taxon>Pyroglyphidae</taxon>
        <taxon>Pyroglyphinae</taxon>
        <taxon>Euroglyphus</taxon>
    </lineage>
</organism>
<dbReference type="Proteomes" id="UP000194236">
    <property type="component" value="Unassembled WGS sequence"/>
</dbReference>
<proteinExistence type="predicted"/>
<evidence type="ECO:0000313" key="1">
    <source>
        <dbReference type="EMBL" id="OTF76243.1"/>
    </source>
</evidence>
<reference evidence="1 2" key="1">
    <citation type="submission" date="2017-03" db="EMBL/GenBank/DDBJ databases">
        <title>Genome Survey of Euroglyphus maynei.</title>
        <authorList>
            <person name="Arlian L.G."/>
            <person name="Morgan M.S."/>
            <person name="Rider S.D."/>
        </authorList>
    </citation>
    <scope>NUCLEOTIDE SEQUENCE [LARGE SCALE GENOMIC DNA]</scope>
    <source>
        <strain evidence="1">Arlian Lab</strain>
        <tissue evidence="1">Whole body</tissue>
    </source>
</reference>
<evidence type="ECO:0000313" key="2">
    <source>
        <dbReference type="Proteomes" id="UP000194236"/>
    </source>
</evidence>
<comment type="caution">
    <text evidence="1">The sequence shown here is derived from an EMBL/GenBank/DDBJ whole genome shotgun (WGS) entry which is preliminary data.</text>
</comment>
<keyword evidence="2" id="KW-1185">Reference proteome</keyword>
<dbReference type="EMBL" id="MUJZ01038424">
    <property type="protein sequence ID" value="OTF76243.1"/>
    <property type="molecule type" value="Genomic_DNA"/>
</dbReference>
<protein>
    <submittedName>
        <fullName evidence="1">Uncharacterized protein</fullName>
    </submittedName>
</protein>
<name>A0A1Y3B8N9_EURMA</name>